<evidence type="ECO:0000313" key="3">
    <source>
        <dbReference type="Proteomes" id="UP000677244"/>
    </source>
</evidence>
<dbReference type="Proteomes" id="UP000677244">
    <property type="component" value="Unassembled WGS sequence"/>
</dbReference>
<reference evidence="2 3" key="1">
    <citation type="submission" date="2021-03" db="EMBL/GenBank/DDBJ databases">
        <title>Assistant Professor.</title>
        <authorList>
            <person name="Huq M.A."/>
        </authorList>
    </citation>
    <scope>NUCLEOTIDE SEQUENCE [LARGE SCALE GENOMIC DNA]</scope>
    <source>
        <strain evidence="2 3">MAH-29</strain>
    </source>
</reference>
<feature type="domain" description="Lipocalin-like" evidence="1">
    <location>
        <begin position="27"/>
        <end position="101"/>
    </location>
</feature>
<sequence>MGSTLTNDNVKSWKVNPQGATTYCGQNTVNPAVAMDDTFIFNSNGTFSHRGGTLTRDPNLTNCNDGGDYNNTWSFNADQTSIILGGGIELKIVSLQKSRLIVITPDSKFDLIPN</sequence>
<keyword evidence="3" id="KW-1185">Reference proteome</keyword>
<dbReference type="Pfam" id="PF13648">
    <property type="entry name" value="Lipocalin_4"/>
    <property type="match status" value="1"/>
</dbReference>
<accession>A0ABS3Z3C3</accession>
<proteinExistence type="predicted"/>
<protein>
    <submittedName>
        <fullName evidence="2">Lipocalin family protein</fullName>
    </submittedName>
</protein>
<evidence type="ECO:0000313" key="2">
    <source>
        <dbReference type="EMBL" id="MBO9204660.1"/>
    </source>
</evidence>
<dbReference type="RefSeq" id="WP_209143450.1">
    <property type="nucleotide sequence ID" value="NZ_JAGHKO010000014.1"/>
</dbReference>
<gene>
    <name evidence="2" type="ORF">J7I42_30510</name>
</gene>
<name>A0ABS3Z3C3_9BACT</name>
<comment type="caution">
    <text evidence="2">The sequence shown here is derived from an EMBL/GenBank/DDBJ whole genome shotgun (WGS) entry which is preliminary data.</text>
</comment>
<dbReference type="InterPro" id="IPR024311">
    <property type="entry name" value="Lipocalin-like"/>
</dbReference>
<organism evidence="2 3">
    <name type="scientific">Niastella soli</name>
    <dbReference type="NCBI Taxonomy" id="2821487"/>
    <lineage>
        <taxon>Bacteria</taxon>
        <taxon>Pseudomonadati</taxon>
        <taxon>Bacteroidota</taxon>
        <taxon>Chitinophagia</taxon>
        <taxon>Chitinophagales</taxon>
        <taxon>Chitinophagaceae</taxon>
        <taxon>Niastella</taxon>
    </lineage>
</organism>
<evidence type="ECO:0000259" key="1">
    <source>
        <dbReference type="Pfam" id="PF13648"/>
    </source>
</evidence>
<dbReference type="EMBL" id="JAGHKO010000014">
    <property type="protein sequence ID" value="MBO9204660.1"/>
    <property type="molecule type" value="Genomic_DNA"/>
</dbReference>